<organism evidence="1 2">
    <name type="scientific">Roseicyclus marinus</name>
    <dbReference type="NCBI Taxonomy" id="2161673"/>
    <lineage>
        <taxon>Bacteria</taxon>
        <taxon>Pseudomonadati</taxon>
        <taxon>Pseudomonadota</taxon>
        <taxon>Alphaproteobacteria</taxon>
        <taxon>Rhodobacterales</taxon>
        <taxon>Roseobacteraceae</taxon>
        <taxon>Roseicyclus</taxon>
    </lineage>
</organism>
<dbReference type="SUPFAM" id="SSF48576">
    <property type="entry name" value="Terpenoid synthases"/>
    <property type="match status" value="1"/>
</dbReference>
<dbReference type="Pfam" id="PF00494">
    <property type="entry name" value="SQS_PSY"/>
    <property type="match status" value="1"/>
</dbReference>
<dbReference type="Proteomes" id="UP001337723">
    <property type="component" value="Chromosome"/>
</dbReference>
<dbReference type="RefSeq" id="WP_338275904.1">
    <property type="nucleotide sequence ID" value="NZ_AP027266.1"/>
</dbReference>
<dbReference type="Gene3D" id="1.10.600.10">
    <property type="entry name" value="Farnesyl Diphosphate Synthase"/>
    <property type="match status" value="1"/>
</dbReference>
<dbReference type="EMBL" id="AP027266">
    <property type="protein sequence ID" value="BDW85242.1"/>
    <property type="molecule type" value="Genomic_DNA"/>
</dbReference>
<proteinExistence type="predicted"/>
<evidence type="ECO:0000313" key="1">
    <source>
        <dbReference type="EMBL" id="BDW85242.1"/>
    </source>
</evidence>
<dbReference type="InterPro" id="IPR002060">
    <property type="entry name" value="Squ/phyt_synthse"/>
</dbReference>
<keyword evidence="2" id="KW-1185">Reference proteome</keyword>
<name>A0AA48KI04_9RHOB</name>
<accession>A0AA48KI04</accession>
<dbReference type="KEGG" id="rmai:MACH21_14190"/>
<dbReference type="AlphaFoldDB" id="A0AA48KI04"/>
<gene>
    <name evidence="1" type="ORF">MACH21_14190</name>
</gene>
<evidence type="ECO:0000313" key="2">
    <source>
        <dbReference type="Proteomes" id="UP001337723"/>
    </source>
</evidence>
<protein>
    <submittedName>
        <fullName evidence="1">Phytoene synthase</fullName>
    </submittedName>
</protein>
<reference evidence="1 2" key="1">
    <citation type="submission" date="2023-01" db="EMBL/GenBank/DDBJ databases">
        <title>Complete genome sequence of Roseicyclus marinus strain Dej080120_10.</title>
        <authorList>
            <person name="Ueki S."/>
            <person name="Maruyama F."/>
        </authorList>
    </citation>
    <scope>NUCLEOTIDE SEQUENCE [LARGE SCALE GENOMIC DNA]</scope>
    <source>
        <strain evidence="1 2">Dej080120_10</strain>
    </source>
</reference>
<sequence length="256" mass="27230">MSLQACAELVARGDPDRFRAAMASPLAARQILFPLYAFNIEVSRAPWVTDEPLIAEMRLQFWRDVVEEIAAGKTTRAHEVAQPLAAAIPADLIGPLDALVAARRWDIHKDPFEDRAAFDAYIADTSAPLVTVAARALGAGAGAEPILQDAAWAYGLAAFLRAIPALEAAGRVPLVEGTPDALRALAQEGLARLARARAGRAMVARHALPALYAGWRAEPTLKAALADPRLVASGQLPGAGLRDSLRLARLAATGRW</sequence>
<dbReference type="InterPro" id="IPR008949">
    <property type="entry name" value="Isoprenoid_synthase_dom_sf"/>
</dbReference>